<comment type="similarity">
    <text evidence="3">Belongs to the bacterial histone-like protein family.</text>
</comment>
<dbReference type="PRINTS" id="PR01727">
    <property type="entry name" value="DNABINDINGHU"/>
</dbReference>
<dbReference type="GO" id="GO:0003677">
    <property type="term" value="F:DNA binding"/>
    <property type="evidence" value="ECO:0007669"/>
    <property type="project" value="UniProtKB-KW"/>
</dbReference>
<dbReference type="GO" id="GO:0030261">
    <property type="term" value="P:chromosome condensation"/>
    <property type="evidence" value="ECO:0007669"/>
    <property type="project" value="UniProtKB-KW"/>
</dbReference>
<evidence type="ECO:0000313" key="5">
    <source>
        <dbReference type="Proteomes" id="UP000178721"/>
    </source>
</evidence>
<dbReference type="Pfam" id="PF00216">
    <property type="entry name" value="Bac_DNA_binding"/>
    <property type="match status" value="1"/>
</dbReference>
<dbReference type="SUPFAM" id="SSF47729">
    <property type="entry name" value="IHF-like DNA-binding proteins"/>
    <property type="match status" value="1"/>
</dbReference>
<gene>
    <name evidence="4" type="ORF">A2654_01990</name>
</gene>
<sequence length="90" mass="9730">MTKDNLIDALVKKTGASKTQAAECLTVLLDEITKSLSRGEEVVLTGFGKFKIAQRKEREGRNPKTGETIKIAAKKAPVFKAGSILKDAVK</sequence>
<dbReference type="PANTHER" id="PTHR33175">
    <property type="entry name" value="DNA-BINDING PROTEIN HU"/>
    <property type="match status" value="1"/>
</dbReference>
<dbReference type="InterPro" id="IPR010992">
    <property type="entry name" value="IHF-like_DNA-bd_dom_sf"/>
</dbReference>
<evidence type="ECO:0000256" key="2">
    <source>
        <dbReference type="ARBA" id="ARBA00023125"/>
    </source>
</evidence>
<dbReference type="Gene3D" id="4.10.520.10">
    <property type="entry name" value="IHF-like DNA-binding proteins"/>
    <property type="match status" value="1"/>
</dbReference>
<dbReference type="PANTHER" id="PTHR33175:SF3">
    <property type="entry name" value="DNA-BINDING PROTEIN HU-BETA"/>
    <property type="match status" value="1"/>
</dbReference>
<proteinExistence type="inferred from homology"/>
<keyword evidence="1" id="KW-0226">DNA condensation</keyword>
<protein>
    <submittedName>
        <fullName evidence="4">DNA-binding protein</fullName>
    </submittedName>
</protein>
<reference evidence="4 5" key="1">
    <citation type="journal article" date="2016" name="Nat. Commun.">
        <title>Thousands of microbial genomes shed light on interconnected biogeochemical processes in an aquifer system.</title>
        <authorList>
            <person name="Anantharaman K."/>
            <person name="Brown C.T."/>
            <person name="Hug L.A."/>
            <person name="Sharon I."/>
            <person name="Castelle C.J."/>
            <person name="Probst A.J."/>
            <person name="Thomas B.C."/>
            <person name="Singh A."/>
            <person name="Wilkins M.J."/>
            <person name="Karaoz U."/>
            <person name="Brodie E.L."/>
            <person name="Williams K.H."/>
            <person name="Hubbard S.S."/>
            <person name="Banfield J.F."/>
        </authorList>
    </citation>
    <scope>NUCLEOTIDE SEQUENCE [LARGE SCALE GENOMIC DNA]</scope>
</reference>
<dbReference type="GO" id="GO:0030527">
    <property type="term" value="F:structural constituent of chromatin"/>
    <property type="evidence" value="ECO:0007669"/>
    <property type="project" value="InterPro"/>
</dbReference>
<name>A0A1G2E5F6_9BACT</name>
<dbReference type="InterPro" id="IPR020816">
    <property type="entry name" value="Histone-like_DNA-bd_CS"/>
</dbReference>
<dbReference type="AlphaFoldDB" id="A0A1G2E5F6"/>
<keyword evidence="2 4" id="KW-0238">DNA-binding</keyword>
<dbReference type="PROSITE" id="PS00045">
    <property type="entry name" value="HISTONE_LIKE"/>
    <property type="match status" value="1"/>
</dbReference>
<dbReference type="SMART" id="SM00411">
    <property type="entry name" value="BHL"/>
    <property type="match status" value="1"/>
</dbReference>
<evidence type="ECO:0000256" key="3">
    <source>
        <dbReference type="RuleBase" id="RU003939"/>
    </source>
</evidence>
<dbReference type="InterPro" id="IPR000119">
    <property type="entry name" value="Hist_DNA-bd"/>
</dbReference>
<dbReference type="Proteomes" id="UP000178721">
    <property type="component" value="Unassembled WGS sequence"/>
</dbReference>
<accession>A0A1G2E5F6</accession>
<organism evidence="4 5">
    <name type="scientific">Candidatus Nealsonbacteria bacterium RIFCSPHIGHO2_01_FULL_43_31</name>
    <dbReference type="NCBI Taxonomy" id="1801665"/>
    <lineage>
        <taxon>Bacteria</taxon>
        <taxon>Candidatus Nealsoniibacteriota</taxon>
    </lineage>
</organism>
<evidence type="ECO:0000256" key="1">
    <source>
        <dbReference type="ARBA" id="ARBA00023067"/>
    </source>
</evidence>
<dbReference type="EMBL" id="MHMA01000017">
    <property type="protein sequence ID" value="OGZ20318.1"/>
    <property type="molecule type" value="Genomic_DNA"/>
</dbReference>
<comment type="caution">
    <text evidence="4">The sequence shown here is derived from an EMBL/GenBank/DDBJ whole genome shotgun (WGS) entry which is preliminary data.</text>
</comment>
<evidence type="ECO:0000313" key="4">
    <source>
        <dbReference type="EMBL" id="OGZ20318.1"/>
    </source>
</evidence>
<dbReference type="CDD" id="cd13831">
    <property type="entry name" value="HU"/>
    <property type="match status" value="1"/>
</dbReference>